<dbReference type="InterPro" id="IPR025558">
    <property type="entry name" value="DUF4283"/>
</dbReference>
<dbReference type="Gene3D" id="3.60.10.10">
    <property type="entry name" value="Endonuclease/exonuclease/phosphatase"/>
    <property type="match status" value="1"/>
</dbReference>
<dbReference type="SUPFAM" id="SSF56219">
    <property type="entry name" value="DNase I-like"/>
    <property type="match status" value="1"/>
</dbReference>
<protein>
    <recommendedName>
        <fullName evidence="2">DUF4283 domain-containing protein</fullName>
    </recommendedName>
</protein>
<evidence type="ECO:0000259" key="2">
    <source>
        <dbReference type="Pfam" id="PF14111"/>
    </source>
</evidence>
<gene>
    <name evidence="3" type="ORF">Sradi_6878500</name>
</gene>
<evidence type="ECO:0000313" key="3">
    <source>
        <dbReference type="EMBL" id="KAL0294558.1"/>
    </source>
</evidence>
<name>A0AAW2JKP2_SESRA</name>
<dbReference type="Pfam" id="PF14111">
    <property type="entry name" value="DUF4283"/>
    <property type="match status" value="1"/>
</dbReference>
<organism evidence="3">
    <name type="scientific">Sesamum radiatum</name>
    <name type="common">Black benniseed</name>
    <dbReference type="NCBI Taxonomy" id="300843"/>
    <lineage>
        <taxon>Eukaryota</taxon>
        <taxon>Viridiplantae</taxon>
        <taxon>Streptophyta</taxon>
        <taxon>Embryophyta</taxon>
        <taxon>Tracheophyta</taxon>
        <taxon>Spermatophyta</taxon>
        <taxon>Magnoliopsida</taxon>
        <taxon>eudicotyledons</taxon>
        <taxon>Gunneridae</taxon>
        <taxon>Pentapetalae</taxon>
        <taxon>asterids</taxon>
        <taxon>lamiids</taxon>
        <taxon>Lamiales</taxon>
        <taxon>Pedaliaceae</taxon>
        <taxon>Sesamum</taxon>
    </lineage>
</organism>
<dbReference type="InterPro" id="IPR036691">
    <property type="entry name" value="Endo/exonu/phosph_ase_sf"/>
</dbReference>
<feature type="region of interest" description="Disordered" evidence="1">
    <location>
        <begin position="270"/>
        <end position="312"/>
    </location>
</feature>
<dbReference type="EMBL" id="JACGWJ010000155">
    <property type="protein sequence ID" value="KAL0294558.1"/>
    <property type="molecule type" value="Genomic_DNA"/>
</dbReference>
<reference evidence="3" key="1">
    <citation type="submission" date="2020-06" db="EMBL/GenBank/DDBJ databases">
        <authorList>
            <person name="Li T."/>
            <person name="Hu X."/>
            <person name="Zhang T."/>
            <person name="Song X."/>
            <person name="Zhang H."/>
            <person name="Dai N."/>
            <person name="Sheng W."/>
            <person name="Hou X."/>
            <person name="Wei L."/>
        </authorList>
    </citation>
    <scope>NUCLEOTIDE SEQUENCE</scope>
    <source>
        <strain evidence="3">G02</strain>
        <tissue evidence="3">Leaf</tissue>
    </source>
</reference>
<dbReference type="AlphaFoldDB" id="A0AAW2JKP2"/>
<reference evidence="3" key="2">
    <citation type="journal article" date="2024" name="Plant">
        <title>Genomic evolution and insights into agronomic trait innovations of Sesamum species.</title>
        <authorList>
            <person name="Miao H."/>
            <person name="Wang L."/>
            <person name="Qu L."/>
            <person name="Liu H."/>
            <person name="Sun Y."/>
            <person name="Le M."/>
            <person name="Wang Q."/>
            <person name="Wei S."/>
            <person name="Zheng Y."/>
            <person name="Lin W."/>
            <person name="Duan Y."/>
            <person name="Cao H."/>
            <person name="Xiong S."/>
            <person name="Wang X."/>
            <person name="Wei L."/>
            <person name="Li C."/>
            <person name="Ma Q."/>
            <person name="Ju M."/>
            <person name="Zhao R."/>
            <person name="Li G."/>
            <person name="Mu C."/>
            <person name="Tian Q."/>
            <person name="Mei H."/>
            <person name="Zhang T."/>
            <person name="Gao T."/>
            <person name="Zhang H."/>
        </authorList>
    </citation>
    <scope>NUCLEOTIDE SEQUENCE</scope>
    <source>
        <strain evidence="3">G02</strain>
    </source>
</reference>
<feature type="compositionally biased region" description="Basic and acidic residues" evidence="1">
    <location>
        <begin position="290"/>
        <end position="300"/>
    </location>
</feature>
<sequence length="586" mass="66754">MQQQASHLQVVIAPVAAPATATEPAIFVCNVPLVASNSLEFDKIATAFHNSMHKTLSFVPPTTQNGEIVVRPSLDVIRNRSRRWSSTAVGYFLGRRPYFHHVKDYARSIWPRVHEVTTTSNGFFFFQFETTAAMEEVIEGGPWLLNRQPIILQKWEPGMVLRKLQHTQVPVWIKLRHLPVELWTNKGLSMVASGIGKPLYPDAITRACTRLDFARVCVMLDIGSKLPKHIVTMIPREDSSEVACKADVEYEWLPPKCTTCMSLGHPTKDCPKTKPKPPPVEVYVQKPPPPRREHVRREPRPTALAPTCPSEASGGVEMDKAIVLYNAFDMLMELDAIWNVRGLNRRDHQVSVLDLASDYRLQFIGLLETRVAVGNVARVQRGMFPQWRWFVDYAGPGNRIWLAWDDDCIGVDVLETGNQFIHCSVLIRSFHARVFITVVYGYNDVIGRRELWEDLHRICMGMPSEPWLVGGDFNAMIDASEVCGQSGDIRLAVEEFRGCLRGTWLTTLPLQGEWFTWHNCSSDSRSLWKQLDKLLANDWWFDRWPSAYYLSLNARTSDHSPIVLWGDAVRQSVGMFRFDNYLAHLA</sequence>
<comment type="caution">
    <text evidence="3">The sequence shown here is derived from an EMBL/GenBank/DDBJ whole genome shotgun (WGS) entry which is preliminary data.</text>
</comment>
<dbReference type="PANTHER" id="PTHR31286">
    <property type="entry name" value="GLYCINE-RICH CELL WALL STRUCTURAL PROTEIN 1.8-LIKE"/>
    <property type="match status" value="1"/>
</dbReference>
<proteinExistence type="predicted"/>
<feature type="domain" description="DUF4283" evidence="2">
    <location>
        <begin position="83"/>
        <end position="159"/>
    </location>
</feature>
<accession>A0AAW2JKP2</accession>
<evidence type="ECO:0000256" key="1">
    <source>
        <dbReference type="SAM" id="MobiDB-lite"/>
    </source>
</evidence>
<dbReference type="PANTHER" id="PTHR31286:SF165">
    <property type="entry name" value="DUF4283 DOMAIN-CONTAINING PROTEIN"/>
    <property type="match status" value="1"/>
</dbReference>
<dbReference type="InterPro" id="IPR040256">
    <property type="entry name" value="At4g02000-like"/>
</dbReference>